<feature type="region of interest" description="Disordered" evidence="7">
    <location>
        <begin position="153"/>
        <end position="207"/>
    </location>
</feature>
<evidence type="ECO:0000256" key="7">
    <source>
        <dbReference type="SAM" id="MobiDB-lite"/>
    </source>
</evidence>
<reference evidence="10 11" key="1">
    <citation type="submission" date="2021-04" db="EMBL/GenBank/DDBJ databases">
        <authorList>
            <person name="Bliznina A."/>
        </authorList>
    </citation>
    <scope>NUCLEOTIDE SEQUENCE [LARGE SCALE GENOMIC DNA]</scope>
</reference>
<comment type="catalytic activity">
    <reaction evidence="1">
        <text>a 1,2-diacyl-sn-glycero-3-phosphocholine + H2O = a 1,2-diacyl-sn-glycero-3-phosphate + choline + H(+)</text>
        <dbReference type="Rhea" id="RHEA:14445"/>
        <dbReference type="ChEBI" id="CHEBI:15354"/>
        <dbReference type="ChEBI" id="CHEBI:15377"/>
        <dbReference type="ChEBI" id="CHEBI:15378"/>
        <dbReference type="ChEBI" id="CHEBI:57643"/>
        <dbReference type="ChEBI" id="CHEBI:58608"/>
        <dbReference type="EC" id="3.1.4.4"/>
    </reaction>
</comment>
<dbReference type="InterPro" id="IPR001736">
    <property type="entry name" value="PLipase_D/transphosphatidylase"/>
</dbReference>
<sequence>MGKVEIKLDDLDVLSEASLINEDDEEYDIDVDERVENSALYTDDWATIYPSTSRENNKKRCKHNFAPILTGKMSFFISIKPINATVAETGIKQAFYKYMYTISLEHDGYVKRTIECKWDELWKLHLHIATQLKSRMKLREDKKKEIKEKEIISRQTRHTSHHLPAHSQAYRTSSVTQPSSTLPNGASAQKRFSKSISHDPQSTKKSRLGLRWRETFRRGRNSTKTRKTARFPKSPMDMHVKETELEGRAQQIKEYFERIFNSKQRSNYRNMEQFKEFFGLSQFTYIRDLGSVGYEGLLQKRSGGERQSFTKSLTRCHCGDLFKTWRNRWFILRDSFLAYFKENSMQFVMLFDNQTSCTQYGREFEIKNLQRRLTIKCKDEAEATTWKKQIDFIKKDNEAGYMPENENSHGSFAPVRKGSRARWFVCGQDYFVAIKEAIDLAKEEIFIADWWFMPCIELIRTENQRITLEETLTDAVKRGVKIFILVFNSNMESQLKLMNYINCKNLVKRVRATVKNKIGSVDGDIYYLAYPDIRAATEKDVAGLQWAHHEKLLVVDQSVALLGGIDLCIGRYEEHGKYPLFDDSDDKFTGYDYFNHYEVLDWEQPRKDLKRTPWHDIACQIFGESARDLARHFIQRWNFSKRKLKKTRTEYDRPMILPKCIKADYKIKARFSGHFDLATDVESIQVLRSVGKTSAGLKEKENSIYRAYSEMIKLSKRFIYIENQFFVSDATIDSRESPHSNSRIQNKIASLIAARIIIAFEKGEDFKVYIVLPETAGFPGKFEDRNCPEQELFFHLQRHGLTEGIHSIQHQLDLHTSKMKSKTPNKLIMFHKYISIAAFHKWEERNNELFHSPIYVHSKLMIVDDERCIIGSANINDRSMLGDRDSETAVLVHGREFCNSLRLKIWSAALGSMNGLDLCPSKDEFFFNHWLKVSIANSAALWEAFHNLPNDLVKEYMNPHDPSWLEWKEEYKRKENLPTEQKLEALKKFQGFLIKYQTGFASNNREIETSVARVNITHNAANLFL</sequence>
<evidence type="ECO:0000256" key="5">
    <source>
        <dbReference type="ARBA" id="ARBA00022963"/>
    </source>
</evidence>
<name>A0ABN7RXS7_OIKDI</name>
<dbReference type="InterPro" id="IPR015679">
    <property type="entry name" value="PLipase_D_fam"/>
</dbReference>
<evidence type="ECO:0000256" key="4">
    <source>
        <dbReference type="ARBA" id="ARBA00022801"/>
    </source>
</evidence>
<dbReference type="SMART" id="SM00155">
    <property type="entry name" value="PLDc"/>
    <property type="match status" value="2"/>
</dbReference>
<dbReference type="Gene3D" id="3.30.870.10">
    <property type="entry name" value="Endonuclease Chain A"/>
    <property type="match status" value="2"/>
</dbReference>
<protein>
    <recommendedName>
        <fullName evidence="2">phospholipase D</fullName>
        <ecNumber evidence="2">3.1.4.4</ecNumber>
    </recommendedName>
</protein>
<accession>A0ABN7RXS7</accession>
<dbReference type="EMBL" id="OU015568">
    <property type="protein sequence ID" value="CAG5086205.1"/>
    <property type="molecule type" value="Genomic_DNA"/>
</dbReference>
<keyword evidence="11" id="KW-1185">Reference proteome</keyword>
<evidence type="ECO:0000256" key="2">
    <source>
        <dbReference type="ARBA" id="ARBA00012027"/>
    </source>
</evidence>
<dbReference type="EC" id="3.1.4.4" evidence="2"/>
<dbReference type="PANTHER" id="PTHR18896:SF76">
    <property type="entry name" value="PHOSPHOLIPASE"/>
    <property type="match status" value="1"/>
</dbReference>
<dbReference type="CDD" id="cd01254">
    <property type="entry name" value="PH_PLD"/>
    <property type="match status" value="1"/>
</dbReference>
<dbReference type="SUPFAM" id="SSF56024">
    <property type="entry name" value="Phospholipase D/nuclease"/>
    <property type="match status" value="2"/>
</dbReference>
<keyword evidence="4" id="KW-0378">Hydrolase</keyword>
<dbReference type="InterPro" id="IPR001849">
    <property type="entry name" value="PH_domain"/>
</dbReference>
<dbReference type="PANTHER" id="PTHR18896">
    <property type="entry name" value="PHOSPHOLIPASE D"/>
    <property type="match status" value="1"/>
</dbReference>
<feature type="domain" description="PH" evidence="9">
    <location>
        <begin position="292"/>
        <end position="397"/>
    </location>
</feature>
<evidence type="ECO:0000259" key="9">
    <source>
        <dbReference type="SMART" id="SM00233"/>
    </source>
</evidence>
<dbReference type="Proteomes" id="UP001158576">
    <property type="component" value="Chromosome PAR"/>
</dbReference>
<dbReference type="InterPro" id="IPR011993">
    <property type="entry name" value="PH-like_dom_sf"/>
</dbReference>
<feature type="domain" description="PLD phosphodiesterase" evidence="8">
    <location>
        <begin position="852"/>
        <end position="879"/>
    </location>
</feature>
<evidence type="ECO:0000313" key="10">
    <source>
        <dbReference type="EMBL" id="CAG5086205.1"/>
    </source>
</evidence>
<keyword evidence="3" id="KW-0677">Repeat</keyword>
<feature type="compositionally biased region" description="Basic residues" evidence="7">
    <location>
        <begin position="155"/>
        <end position="164"/>
    </location>
</feature>
<feature type="compositionally biased region" description="Polar residues" evidence="7">
    <location>
        <begin position="169"/>
        <end position="187"/>
    </location>
</feature>
<gene>
    <name evidence="10" type="ORF">OKIOD_LOCUS2697</name>
</gene>
<feature type="domain" description="PLD phosphodiesterase" evidence="8">
    <location>
        <begin position="544"/>
        <end position="571"/>
    </location>
</feature>
<keyword evidence="6" id="KW-0443">Lipid metabolism</keyword>
<dbReference type="Pfam" id="PF00614">
    <property type="entry name" value="PLDc"/>
    <property type="match status" value="2"/>
</dbReference>
<dbReference type="SMART" id="SM00233">
    <property type="entry name" value="PH"/>
    <property type="match status" value="1"/>
</dbReference>
<proteinExistence type="predicted"/>
<evidence type="ECO:0000256" key="1">
    <source>
        <dbReference type="ARBA" id="ARBA00000798"/>
    </source>
</evidence>
<evidence type="ECO:0000259" key="8">
    <source>
        <dbReference type="SMART" id="SM00155"/>
    </source>
</evidence>
<organism evidence="10 11">
    <name type="scientific">Oikopleura dioica</name>
    <name type="common">Tunicate</name>
    <dbReference type="NCBI Taxonomy" id="34765"/>
    <lineage>
        <taxon>Eukaryota</taxon>
        <taxon>Metazoa</taxon>
        <taxon>Chordata</taxon>
        <taxon>Tunicata</taxon>
        <taxon>Appendicularia</taxon>
        <taxon>Copelata</taxon>
        <taxon>Oikopleuridae</taxon>
        <taxon>Oikopleura</taxon>
    </lineage>
</organism>
<dbReference type="SUPFAM" id="SSF50729">
    <property type="entry name" value="PH domain-like"/>
    <property type="match status" value="1"/>
</dbReference>
<evidence type="ECO:0000313" key="11">
    <source>
        <dbReference type="Proteomes" id="UP001158576"/>
    </source>
</evidence>
<dbReference type="Gene3D" id="2.30.29.30">
    <property type="entry name" value="Pleckstrin-homology domain (PH domain)/Phosphotyrosine-binding domain (PTB)"/>
    <property type="match status" value="1"/>
</dbReference>
<keyword evidence="5" id="KW-0442">Lipid degradation</keyword>
<evidence type="ECO:0000256" key="6">
    <source>
        <dbReference type="ARBA" id="ARBA00023098"/>
    </source>
</evidence>
<evidence type="ECO:0000256" key="3">
    <source>
        <dbReference type="ARBA" id="ARBA00022737"/>
    </source>
</evidence>